<protein>
    <submittedName>
        <fullName evidence="3">Cupredoxin domain-containing protein</fullName>
    </submittedName>
</protein>
<organism evidence="3 4">
    <name type="scientific">Pseudoalteromonas qingdaonensis</name>
    <dbReference type="NCBI Taxonomy" id="3131913"/>
    <lineage>
        <taxon>Bacteria</taxon>
        <taxon>Pseudomonadati</taxon>
        <taxon>Pseudomonadota</taxon>
        <taxon>Gammaproteobacteria</taxon>
        <taxon>Alteromonadales</taxon>
        <taxon>Pseudoalteromonadaceae</taxon>
        <taxon>Pseudoalteromonas</taxon>
    </lineage>
</organism>
<evidence type="ECO:0000259" key="2">
    <source>
        <dbReference type="Pfam" id="PF13473"/>
    </source>
</evidence>
<dbReference type="Gene3D" id="2.60.40.420">
    <property type="entry name" value="Cupredoxins - blue copper proteins"/>
    <property type="match status" value="1"/>
</dbReference>
<evidence type="ECO:0000313" key="4">
    <source>
        <dbReference type="Proteomes" id="UP001447008"/>
    </source>
</evidence>
<gene>
    <name evidence="3" type="ORF">WCN91_12495</name>
</gene>
<dbReference type="InterPro" id="IPR008972">
    <property type="entry name" value="Cupredoxin"/>
</dbReference>
<dbReference type="RefSeq" id="WP_342679536.1">
    <property type="nucleotide sequence ID" value="NZ_JBCGCU010000015.1"/>
</dbReference>
<keyword evidence="4" id="KW-1185">Reference proteome</keyword>
<name>A0ABU9MYP7_9GAMM</name>
<keyword evidence="1" id="KW-1133">Transmembrane helix</keyword>
<dbReference type="EMBL" id="JBCGCU010000015">
    <property type="protein sequence ID" value="MEM0516220.1"/>
    <property type="molecule type" value="Genomic_DNA"/>
</dbReference>
<dbReference type="InterPro" id="IPR028096">
    <property type="entry name" value="EfeO_Cupredoxin"/>
</dbReference>
<keyword evidence="1" id="KW-0812">Transmembrane</keyword>
<evidence type="ECO:0000256" key="1">
    <source>
        <dbReference type="SAM" id="Phobius"/>
    </source>
</evidence>
<dbReference type="Pfam" id="PF13473">
    <property type="entry name" value="Cupredoxin_1"/>
    <property type="match status" value="1"/>
</dbReference>
<keyword evidence="1" id="KW-0472">Membrane</keyword>
<accession>A0ABU9MYP7</accession>
<dbReference type="Proteomes" id="UP001447008">
    <property type="component" value="Unassembled WGS sequence"/>
</dbReference>
<feature type="transmembrane region" description="Helical" evidence="1">
    <location>
        <begin position="6"/>
        <end position="22"/>
    </location>
</feature>
<proteinExistence type="predicted"/>
<evidence type="ECO:0000313" key="3">
    <source>
        <dbReference type="EMBL" id="MEM0516220.1"/>
    </source>
</evidence>
<sequence>MIIINILGLALIALIIWWFWLYKPRQTQVQEQPLTIEVKDGVYTPAAIQVAAHQTVTLNFLRKDHSPCSEMLLIPSLGVSEQLALDKVTSVTLSDLAPGEYAFHCQMQMYRGTLTVV</sequence>
<dbReference type="SUPFAM" id="SSF49503">
    <property type="entry name" value="Cupredoxins"/>
    <property type="match status" value="1"/>
</dbReference>
<comment type="caution">
    <text evidence="3">The sequence shown here is derived from an EMBL/GenBank/DDBJ whole genome shotgun (WGS) entry which is preliminary data.</text>
</comment>
<reference evidence="3 4" key="1">
    <citation type="submission" date="2024-03" db="EMBL/GenBank/DDBJ databases">
        <title>Pseudoalteromonas qingdaonensis sp. nov., isolated from the intestines of marine benthic organisms.</title>
        <authorList>
            <person name="Lin X."/>
            <person name="Fang S."/>
            <person name="Hu X."/>
        </authorList>
    </citation>
    <scope>NUCLEOTIDE SEQUENCE [LARGE SCALE GENOMIC DNA]</scope>
    <source>
        <strain evidence="3 4">YIC-827</strain>
    </source>
</reference>
<feature type="domain" description="EfeO-type cupredoxin-like" evidence="2">
    <location>
        <begin position="12"/>
        <end position="116"/>
    </location>
</feature>